<dbReference type="EMBL" id="CP014476">
    <property type="protein sequence ID" value="AMK75806.1"/>
    <property type="molecule type" value="Genomic_DNA"/>
</dbReference>
<dbReference type="PANTHER" id="PTHR38102:SF1">
    <property type="entry name" value="PERIPLASMIC CHAPERONE SPY"/>
    <property type="match status" value="1"/>
</dbReference>
<keyword evidence="4" id="KW-0574">Periplasm</keyword>
<dbReference type="OrthoDB" id="5573897at2"/>
<dbReference type="InterPro" id="IPR012899">
    <property type="entry name" value="LTXXQ"/>
</dbReference>
<accession>A0A126T145</accession>
<sequence length="156" mass="17809">MFIIIFEEFFMKKLVLLIGLLPLTAMAEPPHGRHHGGGKPPMHMFGEAGGEHHLPPFLKKLDLSEKQEADIKNLIKTRFGDGHSRFKEEHALRAELRALSFSADYDEEKTKALLEKSTAIHQQMALEKSKLDHEIFTLLTAEQQEKLKAEIGKFEH</sequence>
<dbReference type="STRING" id="1538553.JT25_004780"/>
<dbReference type="Pfam" id="PF07813">
    <property type="entry name" value="LTXXQ"/>
    <property type="match status" value="1"/>
</dbReference>
<reference evidence="5 6" key="1">
    <citation type="journal article" date="2015" name="Environ. Microbiol.">
        <title>Methane oxidation coupled to nitrate reduction under hypoxia by the Gammaproteobacterium Methylomonas denitrificans, sp. nov. type strain FJG1.</title>
        <authorList>
            <person name="Kits K.D."/>
            <person name="Klotz M.G."/>
            <person name="Stein L.Y."/>
        </authorList>
    </citation>
    <scope>NUCLEOTIDE SEQUENCE [LARGE SCALE GENOMIC DNA]</scope>
    <source>
        <strain evidence="5 6">FJG1</strain>
    </source>
</reference>
<evidence type="ECO:0000256" key="4">
    <source>
        <dbReference type="ARBA" id="ARBA00022764"/>
    </source>
</evidence>
<comment type="similarity">
    <text evidence="2">Belongs to the CpxP/Spy family.</text>
</comment>
<evidence type="ECO:0000256" key="3">
    <source>
        <dbReference type="ARBA" id="ARBA00022729"/>
    </source>
</evidence>
<evidence type="ECO:0000313" key="5">
    <source>
        <dbReference type="EMBL" id="AMK75806.1"/>
    </source>
</evidence>
<dbReference type="PANTHER" id="PTHR38102">
    <property type="entry name" value="PERIPLASMIC CHAPERONE SPY"/>
    <property type="match status" value="1"/>
</dbReference>
<gene>
    <name evidence="5" type="ORF">JT25_004780</name>
</gene>
<dbReference type="AlphaFoldDB" id="A0A126T145"/>
<protein>
    <recommendedName>
        <fullName evidence="7">Zinc resistance-associated protein</fullName>
    </recommendedName>
</protein>
<dbReference type="KEGG" id="mdn:JT25_004780"/>
<dbReference type="InterPro" id="IPR052211">
    <property type="entry name" value="Cpx_auxiliary_protein"/>
</dbReference>
<dbReference type="CDD" id="cd09916">
    <property type="entry name" value="CpxP_like"/>
    <property type="match status" value="1"/>
</dbReference>
<dbReference type="Proteomes" id="UP000030512">
    <property type="component" value="Chromosome"/>
</dbReference>
<evidence type="ECO:0000313" key="6">
    <source>
        <dbReference type="Proteomes" id="UP000030512"/>
    </source>
</evidence>
<keyword evidence="6" id="KW-1185">Reference proteome</keyword>
<organism evidence="5 6">
    <name type="scientific">Methylomonas denitrificans</name>
    <dbReference type="NCBI Taxonomy" id="1538553"/>
    <lineage>
        <taxon>Bacteria</taxon>
        <taxon>Pseudomonadati</taxon>
        <taxon>Pseudomonadota</taxon>
        <taxon>Gammaproteobacteria</taxon>
        <taxon>Methylococcales</taxon>
        <taxon>Methylococcaceae</taxon>
        <taxon>Methylomonas</taxon>
    </lineage>
</organism>
<evidence type="ECO:0000256" key="1">
    <source>
        <dbReference type="ARBA" id="ARBA00004418"/>
    </source>
</evidence>
<dbReference type="Gene3D" id="1.20.120.1490">
    <property type="match status" value="1"/>
</dbReference>
<keyword evidence="3" id="KW-0732">Signal</keyword>
<name>A0A126T145_9GAMM</name>
<dbReference type="GO" id="GO:0030288">
    <property type="term" value="C:outer membrane-bounded periplasmic space"/>
    <property type="evidence" value="ECO:0007669"/>
    <property type="project" value="TreeGrafter"/>
</dbReference>
<proteinExistence type="inferred from homology"/>
<comment type="subcellular location">
    <subcellularLocation>
        <location evidence="1">Periplasm</location>
    </subcellularLocation>
</comment>
<evidence type="ECO:0008006" key="7">
    <source>
        <dbReference type="Google" id="ProtNLM"/>
    </source>
</evidence>
<evidence type="ECO:0000256" key="2">
    <source>
        <dbReference type="ARBA" id="ARBA00008441"/>
    </source>
</evidence>
<dbReference type="GO" id="GO:0051082">
    <property type="term" value="F:unfolded protein binding"/>
    <property type="evidence" value="ECO:0007669"/>
    <property type="project" value="TreeGrafter"/>
</dbReference>